<feature type="transmembrane region" description="Helical" evidence="1">
    <location>
        <begin position="85"/>
        <end position="104"/>
    </location>
</feature>
<evidence type="ECO:0000259" key="2">
    <source>
        <dbReference type="PROSITE" id="PS51202"/>
    </source>
</evidence>
<keyword evidence="1" id="KW-1133">Transmembrane helix</keyword>
<dbReference type="Pfam" id="PF02080">
    <property type="entry name" value="TrkA_C"/>
    <property type="match status" value="1"/>
</dbReference>
<name>A0A4R1QS43_HYDET</name>
<dbReference type="GO" id="GO:0008324">
    <property type="term" value="F:monoatomic cation transmembrane transporter activity"/>
    <property type="evidence" value="ECO:0007669"/>
    <property type="project" value="InterPro"/>
</dbReference>
<dbReference type="GO" id="GO:0006813">
    <property type="term" value="P:potassium ion transport"/>
    <property type="evidence" value="ECO:0007669"/>
    <property type="project" value="InterPro"/>
</dbReference>
<dbReference type="InterPro" id="IPR036721">
    <property type="entry name" value="RCK_C_sf"/>
</dbReference>
<proteinExistence type="predicted"/>
<feature type="transmembrane region" description="Helical" evidence="1">
    <location>
        <begin position="58"/>
        <end position="79"/>
    </location>
</feature>
<protein>
    <submittedName>
        <fullName evidence="3">TrkA family protein</fullName>
    </submittedName>
</protein>
<dbReference type="AlphaFoldDB" id="A0A4R1QS43"/>
<comment type="caution">
    <text evidence="3">The sequence shown here is derived from an EMBL/GenBank/DDBJ whole genome shotgun (WGS) entry which is preliminary data.</text>
</comment>
<keyword evidence="1" id="KW-0472">Membrane</keyword>
<sequence length="191" mass="22159">MTIFPKMLVLLFMNVLALSYLVYRLTRIGNSVAKAFQIAWNFIVARSSHAEYSIDAEIGWVSLLSKTWWLMLLFYFVFWLVFQEWYFGAALILLIVFHCGWYWVGHRNEHGFDRVFHLNSGWGIIYKTVAADSELKAKSLAELDLRKKNLLVLAIERNRQLSAFPKGTEILNDGDRMIIFGDLNTSEAILN</sequence>
<evidence type="ECO:0000313" key="3">
    <source>
        <dbReference type="EMBL" id="TCL55841.1"/>
    </source>
</evidence>
<dbReference type="RefSeq" id="WP_132017542.1">
    <property type="nucleotide sequence ID" value="NZ_SLUN01000053.1"/>
</dbReference>
<keyword evidence="1" id="KW-0812">Transmembrane</keyword>
<evidence type="ECO:0000256" key="1">
    <source>
        <dbReference type="SAM" id="Phobius"/>
    </source>
</evidence>
<dbReference type="InterPro" id="IPR006037">
    <property type="entry name" value="RCK_C"/>
</dbReference>
<reference evidence="3 4" key="1">
    <citation type="submission" date="2019-03" db="EMBL/GenBank/DDBJ databases">
        <title>Genomic Encyclopedia of Type Strains, Phase IV (KMG-IV): sequencing the most valuable type-strain genomes for metagenomic binning, comparative biology and taxonomic classification.</title>
        <authorList>
            <person name="Goeker M."/>
        </authorList>
    </citation>
    <scope>NUCLEOTIDE SEQUENCE [LARGE SCALE GENOMIC DNA]</scope>
    <source>
        <strain evidence="3 4">LX-B</strain>
    </source>
</reference>
<dbReference type="Gene3D" id="3.30.70.1450">
    <property type="entry name" value="Regulator of K+ conductance, C-terminal domain"/>
    <property type="match status" value="1"/>
</dbReference>
<dbReference type="PROSITE" id="PS51202">
    <property type="entry name" value="RCK_C"/>
    <property type="match status" value="1"/>
</dbReference>
<feature type="domain" description="RCK C-terminal" evidence="2">
    <location>
        <begin position="113"/>
        <end position="191"/>
    </location>
</feature>
<feature type="transmembrane region" description="Helical" evidence="1">
    <location>
        <begin position="6"/>
        <end position="23"/>
    </location>
</feature>
<keyword evidence="4" id="KW-1185">Reference proteome</keyword>
<dbReference type="EMBL" id="SLUN01000053">
    <property type="protein sequence ID" value="TCL55841.1"/>
    <property type="molecule type" value="Genomic_DNA"/>
</dbReference>
<accession>A0A4R1QS43</accession>
<dbReference type="SUPFAM" id="SSF116726">
    <property type="entry name" value="TrkA C-terminal domain-like"/>
    <property type="match status" value="1"/>
</dbReference>
<evidence type="ECO:0000313" key="4">
    <source>
        <dbReference type="Proteomes" id="UP000295008"/>
    </source>
</evidence>
<organism evidence="3 4">
    <name type="scientific">Hydrogenispora ethanolica</name>
    <dbReference type="NCBI Taxonomy" id="1082276"/>
    <lineage>
        <taxon>Bacteria</taxon>
        <taxon>Bacillati</taxon>
        <taxon>Bacillota</taxon>
        <taxon>Hydrogenispora</taxon>
    </lineage>
</organism>
<gene>
    <name evidence="3" type="ORF">EDC14_10535</name>
</gene>
<dbReference type="Proteomes" id="UP000295008">
    <property type="component" value="Unassembled WGS sequence"/>
</dbReference>